<feature type="compositionally biased region" description="Polar residues" evidence="8">
    <location>
        <begin position="151"/>
        <end position="162"/>
    </location>
</feature>
<dbReference type="CDD" id="cd06849">
    <property type="entry name" value="lipoyl_domain"/>
    <property type="match status" value="1"/>
</dbReference>
<evidence type="ECO:0000313" key="11">
    <source>
        <dbReference type="Proteomes" id="UP001570417"/>
    </source>
</evidence>
<dbReference type="Proteomes" id="UP001570417">
    <property type="component" value="Unassembled WGS sequence"/>
</dbReference>
<dbReference type="Pfam" id="PF02817">
    <property type="entry name" value="E3_binding"/>
    <property type="match status" value="1"/>
</dbReference>
<feature type="region of interest" description="Disordered" evidence="8">
    <location>
        <begin position="137"/>
        <end position="162"/>
    </location>
</feature>
<dbReference type="Gene3D" id="2.40.50.100">
    <property type="match status" value="1"/>
</dbReference>
<dbReference type="InterPro" id="IPR000089">
    <property type="entry name" value="Biotin_lipoyl"/>
</dbReference>
<evidence type="ECO:0000256" key="1">
    <source>
        <dbReference type="ARBA" id="ARBA00001938"/>
    </source>
</evidence>
<evidence type="ECO:0000256" key="5">
    <source>
        <dbReference type="ARBA" id="ARBA00022823"/>
    </source>
</evidence>
<dbReference type="GO" id="GO:0016746">
    <property type="term" value="F:acyltransferase activity"/>
    <property type="evidence" value="ECO:0007669"/>
    <property type="project" value="UniProtKB-KW"/>
</dbReference>
<keyword evidence="5 7" id="KW-0450">Lipoyl</keyword>
<gene>
    <name evidence="10" type="ORF">AB4566_05975</name>
</gene>
<evidence type="ECO:0000256" key="3">
    <source>
        <dbReference type="ARBA" id="ARBA00011484"/>
    </source>
</evidence>
<dbReference type="EMBL" id="JBFRUW010000016">
    <property type="protein sequence ID" value="MFA0567815.1"/>
    <property type="molecule type" value="Genomic_DNA"/>
</dbReference>
<dbReference type="InterPro" id="IPR050743">
    <property type="entry name" value="2-oxoacid_DH_E2_comp"/>
</dbReference>
<dbReference type="EC" id="2.3.1.-" evidence="7"/>
<dbReference type="RefSeq" id="WP_372265333.1">
    <property type="nucleotide sequence ID" value="NZ_JBFRUW010000016.1"/>
</dbReference>
<name>A0ABV4N8T5_9VIBR</name>
<dbReference type="InterPro" id="IPR004167">
    <property type="entry name" value="PSBD"/>
</dbReference>
<dbReference type="InterPro" id="IPR001078">
    <property type="entry name" value="2-oxoacid_DH_actylTfrase"/>
</dbReference>
<comment type="similarity">
    <text evidence="2 7">Belongs to the 2-oxoacid dehydrogenase family.</text>
</comment>
<dbReference type="SUPFAM" id="SSF47005">
    <property type="entry name" value="Peripheral subunit-binding domain of 2-oxo acid dehydrogenase complex"/>
    <property type="match status" value="1"/>
</dbReference>
<evidence type="ECO:0000259" key="9">
    <source>
        <dbReference type="PROSITE" id="PS50968"/>
    </source>
</evidence>
<proteinExistence type="inferred from homology"/>
<dbReference type="SUPFAM" id="SSF51230">
    <property type="entry name" value="Single hybrid motif"/>
    <property type="match status" value="1"/>
</dbReference>
<keyword evidence="6 7" id="KW-0012">Acyltransferase</keyword>
<keyword evidence="4 7" id="KW-0808">Transferase</keyword>
<dbReference type="Pfam" id="PF00198">
    <property type="entry name" value="2-oxoacid_dh"/>
    <property type="match status" value="1"/>
</dbReference>
<evidence type="ECO:0000256" key="6">
    <source>
        <dbReference type="ARBA" id="ARBA00023315"/>
    </source>
</evidence>
<dbReference type="Gene3D" id="4.10.320.10">
    <property type="entry name" value="E3-binding domain"/>
    <property type="match status" value="1"/>
</dbReference>
<comment type="caution">
    <text evidence="10">The sequence shown here is derived from an EMBL/GenBank/DDBJ whole genome shotgun (WGS) entry which is preliminary data.</text>
</comment>
<comment type="cofactor">
    <cofactor evidence="1 7">
        <name>(R)-lipoate</name>
        <dbReference type="ChEBI" id="CHEBI:83088"/>
    </cofactor>
</comment>
<evidence type="ECO:0000256" key="7">
    <source>
        <dbReference type="RuleBase" id="RU003423"/>
    </source>
</evidence>
<comment type="subunit">
    <text evidence="3">Forms a 24-polypeptide structural core with octahedral symmetry.</text>
</comment>
<dbReference type="PROSITE" id="PS00189">
    <property type="entry name" value="LIPOYL"/>
    <property type="match status" value="1"/>
</dbReference>
<reference evidence="10 11" key="1">
    <citation type="journal article" date="2024" name="ISME J.">
        <title>Tailless and filamentous prophages are predominant in marine Vibrio.</title>
        <authorList>
            <person name="Steensen K."/>
            <person name="Seneca J."/>
            <person name="Bartlau N."/>
            <person name="Yu X.A."/>
            <person name="Hussain F.A."/>
            <person name="Polz M.F."/>
        </authorList>
    </citation>
    <scope>NUCLEOTIDE SEQUENCE [LARGE SCALE GENOMIC DNA]</scope>
    <source>
        <strain evidence="10 11">10N.222.51.A1</strain>
    </source>
</reference>
<protein>
    <recommendedName>
        <fullName evidence="7">Dihydrolipoamide acetyltransferase component of pyruvate dehydrogenase complex</fullName>
        <ecNumber evidence="7">2.3.1.-</ecNumber>
    </recommendedName>
</protein>
<dbReference type="Pfam" id="PF00364">
    <property type="entry name" value="Biotin_lipoyl"/>
    <property type="match status" value="1"/>
</dbReference>
<dbReference type="InterPro" id="IPR011053">
    <property type="entry name" value="Single_hybrid_motif"/>
</dbReference>
<dbReference type="InterPro" id="IPR023213">
    <property type="entry name" value="CAT-like_dom_sf"/>
</dbReference>
<dbReference type="PANTHER" id="PTHR43178">
    <property type="entry name" value="DIHYDROLIPOAMIDE ACETYLTRANSFERASE COMPONENT OF PYRUVATE DEHYDROGENASE COMPLEX"/>
    <property type="match status" value="1"/>
</dbReference>
<evidence type="ECO:0000256" key="2">
    <source>
        <dbReference type="ARBA" id="ARBA00007317"/>
    </source>
</evidence>
<dbReference type="SUPFAM" id="SSF52777">
    <property type="entry name" value="CoA-dependent acyltransferases"/>
    <property type="match status" value="1"/>
</dbReference>
<dbReference type="PANTHER" id="PTHR43178:SF12">
    <property type="entry name" value="DIHYDROLIPOAMIDE ACETYLTRANSFERASE COMPONENT OF PYRUVATE DEHYDROGENASE COMPLEX"/>
    <property type="match status" value="1"/>
</dbReference>
<accession>A0ABV4N8T5</accession>
<dbReference type="Gene3D" id="3.30.559.10">
    <property type="entry name" value="Chloramphenicol acetyltransferase-like domain"/>
    <property type="match status" value="1"/>
</dbReference>
<organism evidence="10 11">
    <name type="scientific">Vibrio gallaecicus</name>
    <dbReference type="NCBI Taxonomy" id="552386"/>
    <lineage>
        <taxon>Bacteria</taxon>
        <taxon>Pseudomonadati</taxon>
        <taxon>Pseudomonadota</taxon>
        <taxon>Gammaproteobacteria</taxon>
        <taxon>Vibrionales</taxon>
        <taxon>Vibrionaceae</taxon>
        <taxon>Vibrio</taxon>
    </lineage>
</organism>
<evidence type="ECO:0000313" key="10">
    <source>
        <dbReference type="EMBL" id="MFA0567815.1"/>
    </source>
</evidence>
<evidence type="ECO:0000256" key="8">
    <source>
        <dbReference type="SAM" id="MobiDB-lite"/>
    </source>
</evidence>
<evidence type="ECO:0000256" key="4">
    <source>
        <dbReference type="ARBA" id="ARBA00022679"/>
    </source>
</evidence>
<dbReference type="InterPro" id="IPR003016">
    <property type="entry name" value="2-oxoA_DH_lipoyl-BS"/>
</dbReference>
<sequence>MKSFTLPDLGEGLAESEIVEWHIKAGDVVKVDQIVVTLETAKAIVDVPAPYSGTILKRFGHEGDVINVGSVLLEIEEITTEISNHTHGQLEAESVNESSAAQSKDAATVVGKVSHQNHQVDIDSFWVGDASSAQEARSTQGASYAEGAGYTQGNPERSNNQVSALPSARLLAKRLGISIDLVDGSGDSGLILDVDIYNAADKQQPGTEVLKGARRAMVKSMAESHHNVASVTITEEALLNHWNKDEDISIRLIQAVSYASQQEKAMNAWFDATTMTRCVHTTVNIGIAVDSSHGLYVPVLRQADSYNAQDIRTWLDGTVKGIRNRRIGREQLQNATITLSNFGAIAGIYATPVVSPPQVAIVGAGRIIKKVIMEDGKPTEVKAMPLSVTFDHRACTGGEAARFVKALVKHLEREHGNA</sequence>
<feature type="domain" description="Lipoyl-binding" evidence="9">
    <location>
        <begin position="1"/>
        <end position="76"/>
    </location>
</feature>
<dbReference type="PROSITE" id="PS50968">
    <property type="entry name" value="BIOTINYL_LIPOYL"/>
    <property type="match status" value="1"/>
</dbReference>
<dbReference type="InterPro" id="IPR036625">
    <property type="entry name" value="E3-bd_dom_sf"/>
</dbReference>
<keyword evidence="11" id="KW-1185">Reference proteome</keyword>